<dbReference type="GO" id="GO:0000155">
    <property type="term" value="F:phosphorelay sensor kinase activity"/>
    <property type="evidence" value="ECO:0007669"/>
    <property type="project" value="InterPro"/>
</dbReference>
<dbReference type="OrthoDB" id="9813151at2"/>
<dbReference type="InterPro" id="IPR004358">
    <property type="entry name" value="Sig_transdc_His_kin-like_C"/>
</dbReference>
<accession>A0A1I6PGY8</accession>
<evidence type="ECO:0000256" key="4">
    <source>
        <dbReference type="ARBA" id="ARBA00022475"/>
    </source>
</evidence>
<comment type="catalytic activity">
    <reaction evidence="1">
        <text>ATP + protein L-histidine = ADP + protein N-phospho-L-histidine.</text>
        <dbReference type="EC" id="2.7.13.3"/>
    </reaction>
</comment>
<protein>
    <recommendedName>
        <fullName evidence="3">histidine kinase</fullName>
        <ecNumber evidence="3">2.7.13.3</ecNumber>
    </recommendedName>
</protein>
<keyword evidence="10" id="KW-0902">Two-component regulatory system</keyword>
<organism evidence="13 14">
    <name type="scientific">Alloyangia pacifica</name>
    <dbReference type="NCBI Taxonomy" id="311180"/>
    <lineage>
        <taxon>Bacteria</taxon>
        <taxon>Pseudomonadati</taxon>
        <taxon>Pseudomonadota</taxon>
        <taxon>Alphaproteobacteria</taxon>
        <taxon>Rhodobacterales</taxon>
        <taxon>Roseobacteraceae</taxon>
        <taxon>Alloyangia</taxon>
    </lineage>
</organism>
<dbReference type="InterPro" id="IPR036890">
    <property type="entry name" value="HATPase_C_sf"/>
</dbReference>
<feature type="domain" description="Histidine kinase" evidence="12">
    <location>
        <begin position="121"/>
        <end position="346"/>
    </location>
</feature>
<evidence type="ECO:0000313" key="14">
    <source>
        <dbReference type="Proteomes" id="UP000199392"/>
    </source>
</evidence>
<comment type="subcellular location">
    <subcellularLocation>
        <location evidence="2">Cell membrane</location>
    </subcellularLocation>
</comment>
<dbReference type="STRING" id="311180.SAMN04488050_101531"/>
<dbReference type="InterPro" id="IPR003661">
    <property type="entry name" value="HisK_dim/P_dom"/>
</dbReference>
<dbReference type="InterPro" id="IPR005467">
    <property type="entry name" value="His_kinase_dom"/>
</dbReference>
<dbReference type="PANTHER" id="PTHR45453:SF1">
    <property type="entry name" value="PHOSPHATE REGULON SENSOR PROTEIN PHOR"/>
    <property type="match status" value="1"/>
</dbReference>
<keyword evidence="14" id="KW-1185">Reference proteome</keyword>
<proteinExistence type="predicted"/>
<keyword evidence="9" id="KW-0067">ATP-binding</keyword>
<dbReference type="Gene3D" id="3.30.565.10">
    <property type="entry name" value="Histidine kinase-like ATPase, C-terminal domain"/>
    <property type="match status" value="1"/>
</dbReference>
<gene>
    <name evidence="13" type="ORF">SAMN04488050_101531</name>
</gene>
<dbReference type="InterPro" id="IPR003594">
    <property type="entry name" value="HATPase_dom"/>
</dbReference>
<name>A0A1I6PGY8_9RHOB</name>
<evidence type="ECO:0000256" key="9">
    <source>
        <dbReference type="ARBA" id="ARBA00022840"/>
    </source>
</evidence>
<dbReference type="Pfam" id="PF02518">
    <property type="entry name" value="HATPase_c"/>
    <property type="match status" value="1"/>
</dbReference>
<dbReference type="GO" id="GO:0005524">
    <property type="term" value="F:ATP binding"/>
    <property type="evidence" value="ECO:0007669"/>
    <property type="project" value="UniProtKB-KW"/>
</dbReference>
<dbReference type="Pfam" id="PF00512">
    <property type="entry name" value="HisKA"/>
    <property type="match status" value="1"/>
</dbReference>
<evidence type="ECO:0000313" key="13">
    <source>
        <dbReference type="EMBL" id="SFS39467.1"/>
    </source>
</evidence>
<dbReference type="Proteomes" id="UP000199392">
    <property type="component" value="Unassembled WGS sequence"/>
</dbReference>
<keyword evidence="4" id="KW-1003">Cell membrane</keyword>
<keyword evidence="8 13" id="KW-0418">Kinase</keyword>
<evidence type="ECO:0000256" key="10">
    <source>
        <dbReference type="ARBA" id="ARBA00023012"/>
    </source>
</evidence>
<dbReference type="SUPFAM" id="SSF55874">
    <property type="entry name" value="ATPase domain of HSP90 chaperone/DNA topoisomerase II/histidine kinase"/>
    <property type="match status" value="1"/>
</dbReference>
<keyword evidence="6" id="KW-0808">Transferase</keyword>
<dbReference type="EMBL" id="FOZW01000001">
    <property type="protein sequence ID" value="SFS39467.1"/>
    <property type="molecule type" value="Genomic_DNA"/>
</dbReference>
<dbReference type="SMART" id="SM00387">
    <property type="entry name" value="HATPase_c"/>
    <property type="match status" value="1"/>
</dbReference>
<dbReference type="PRINTS" id="PR00344">
    <property type="entry name" value="BCTRLSENSOR"/>
</dbReference>
<evidence type="ECO:0000256" key="2">
    <source>
        <dbReference type="ARBA" id="ARBA00004236"/>
    </source>
</evidence>
<dbReference type="CDD" id="cd00082">
    <property type="entry name" value="HisKA"/>
    <property type="match status" value="1"/>
</dbReference>
<dbReference type="FunFam" id="1.10.287.130:FF:000008">
    <property type="entry name" value="Two-component sensor histidine kinase"/>
    <property type="match status" value="1"/>
</dbReference>
<dbReference type="InterPro" id="IPR036097">
    <property type="entry name" value="HisK_dim/P_sf"/>
</dbReference>
<reference evidence="14" key="1">
    <citation type="submission" date="2016-10" db="EMBL/GenBank/DDBJ databases">
        <authorList>
            <person name="Varghese N."/>
            <person name="Submissions S."/>
        </authorList>
    </citation>
    <scope>NUCLEOTIDE SEQUENCE [LARGE SCALE GENOMIC DNA]</scope>
    <source>
        <strain evidence="14">DSM 26894</strain>
    </source>
</reference>
<dbReference type="FunFam" id="3.30.565.10:FF:000006">
    <property type="entry name" value="Sensor histidine kinase WalK"/>
    <property type="match status" value="1"/>
</dbReference>
<evidence type="ECO:0000256" key="3">
    <source>
        <dbReference type="ARBA" id="ARBA00012438"/>
    </source>
</evidence>
<dbReference type="SMART" id="SM00388">
    <property type="entry name" value="HisKA"/>
    <property type="match status" value="1"/>
</dbReference>
<dbReference type="InterPro" id="IPR050351">
    <property type="entry name" value="BphY/WalK/GraS-like"/>
</dbReference>
<keyword evidence="11" id="KW-0472">Membrane</keyword>
<evidence type="ECO:0000256" key="1">
    <source>
        <dbReference type="ARBA" id="ARBA00000085"/>
    </source>
</evidence>
<dbReference type="Gene3D" id="3.30.450.20">
    <property type="entry name" value="PAS domain"/>
    <property type="match status" value="1"/>
</dbReference>
<dbReference type="PROSITE" id="PS50109">
    <property type="entry name" value="HIS_KIN"/>
    <property type="match status" value="1"/>
</dbReference>
<dbReference type="GO" id="GO:0005886">
    <property type="term" value="C:plasma membrane"/>
    <property type="evidence" value="ECO:0007669"/>
    <property type="project" value="UniProtKB-SubCell"/>
</dbReference>
<dbReference type="EC" id="2.7.13.3" evidence="3"/>
<evidence type="ECO:0000259" key="12">
    <source>
        <dbReference type="PROSITE" id="PS50109"/>
    </source>
</evidence>
<keyword evidence="7" id="KW-0547">Nucleotide-binding</keyword>
<dbReference type="PANTHER" id="PTHR45453">
    <property type="entry name" value="PHOSPHATE REGULON SENSOR PROTEIN PHOR"/>
    <property type="match status" value="1"/>
</dbReference>
<dbReference type="GO" id="GO:0016036">
    <property type="term" value="P:cellular response to phosphate starvation"/>
    <property type="evidence" value="ECO:0007669"/>
    <property type="project" value="TreeGrafter"/>
</dbReference>
<dbReference type="AlphaFoldDB" id="A0A1I6PGY8"/>
<evidence type="ECO:0000256" key="11">
    <source>
        <dbReference type="ARBA" id="ARBA00023136"/>
    </source>
</evidence>
<dbReference type="GO" id="GO:0004721">
    <property type="term" value="F:phosphoprotein phosphatase activity"/>
    <property type="evidence" value="ECO:0007669"/>
    <property type="project" value="TreeGrafter"/>
</dbReference>
<evidence type="ECO:0000256" key="6">
    <source>
        <dbReference type="ARBA" id="ARBA00022679"/>
    </source>
</evidence>
<evidence type="ECO:0000256" key="5">
    <source>
        <dbReference type="ARBA" id="ARBA00022553"/>
    </source>
</evidence>
<keyword evidence="5" id="KW-0597">Phosphoprotein</keyword>
<evidence type="ECO:0000256" key="8">
    <source>
        <dbReference type="ARBA" id="ARBA00022777"/>
    </source>
</evidence>
<sequence length="354" mass="38908">MQAEARDLVAAMPLPAVLIRWDERIDAANAEAVALLGEGLEERHFITVLRQPVLLDAIEGTLRDGAARKTRYLTSNGRQDATFDVSCRSVALRSGTGVLLTFTDVTQMEQAGQMRRDFVANVSHELRTPLTALLGFIETLRGPAREDAAARDRFLEIMGNEAGRMERLVGDLLSLSRLEAEERVRPTEPVELPELLAGVLSGLAPVAEEAGVTLIPELPEQPLEIAGDPDQLRQVFVNLVENAVKYSGKGAQVTLRLSPPAYHPRLRAEGVEVEVVDTGPGFDPLHIPRLTERFYRVDSHRSREMGGTGLGLAIVKHIINRHRGRLRIESTPGKGSTFRVILPLRAAPPRGEDR</sequence>
<dbReference type="RefSeq" id="WP_092421350.1">
    <property type="nucleotide sequence ID" value="NZ_FNCL01000002.1"/>
</dbReference>
<evidence type="ECO:0000256" key="7">
    <source>
        <dbReference type="ARBA" id="ARBA00022741"/>
    </source>
</evidence>
<dbReference type="Gene3D" id="1.10.287.130">
    <property type="match status" value="1"/>
</dbReference>
<dbReference type="SUPFAM" id="SSF47384">
    <property type="entry name" value="Homodimeric domain of signal transducing histidine kinase"/>
    <property type="match status" value="1"/>
</dbReference>